<dbReference type="EMBL" id="WPCU01000007">
    <property type="protein sequence ID" value="MVA76618.1"/>
    <property type="molecule type" value="Genomic_DNA"/>
</dbReference>
<comment type="caution">
    <text evidence="2">The sequence shown here is derived from an EMBL/GenBank/DDBJ whole genome shotgun (WGS) entry which is preliminary data.</text>
</comment>
<protein>
    <submittedName>
        <fullName evidence="2">Uncharacterized protein</fullName>
    </submittedName>
</protein>
<reference evidence="2 3" key="1">
    <citation type="submission" date="2019-12" db="EMBL/GenBank/DDBJ databases">
        <title>Auraticoccus cholistani sp. nov., an actinomycete isolated from soil of Cholistan desert.</title>
        <authorList>
            <person name="Cheema M.T."/>
        </authorList>
    </citation>
    <scope>NUCLEOTIDE SEQUENCE [LARGE SCALE GENOMIC DNA]</scope>
    <source>
        <strain evidence="2 3">F435</strain>
    </source>
</reference>
<dbReference type="AlphaFoldDB" id="A0A6A9UVA6"/>
<proteinExistence type="predicted"/>
<feature type="region of interest" description="Disordered" evidence="1">
    <location>
        <begin position="1"/>
        <end position="27"/>
    </location>
</feature>
<organism evidence="2 3">
    <name type="scientific">Auraticoccus cholistanensis</name>
    <dbReference type="NCBI Taxonomy" id="2656650"/>
    <lineage>
        <taxon>Bacteria</taxon>
        <taxon>Bacillati</taxon>
        <taxon>Actinomycetota</taxon>
        <taxon>Actinomycetes</taxon>
        <taxon>Propionibacteriales</taxon>
        <taxon>Propionibacteriaceae</taxon>
        <taxon>Auraticoccus</taxon>
    </lineage>
</organism>
<dbReference type="RefSeq" id="WP_156610210.1">
    <property type="nucleotide sequence ID" value="NZ_WPCU01000007.1"/>
</dbReference>
<evidence type="ECO:0000313" key="3">
    <source>
        <dbReference type="Proteomes" id="UP000435304"/>
    </source>
</evidence>
<accession>A0A6A9UVA6</accession>
<keyword evidence="3" id="KW-1185">Reference proteome</keyword>
<evidence type="ECO:0000256" key="1">
    <source>
        <dbReference type="SAM" id="MobiDB-lite"/>
    </source>
</evidence>
<dbReference type="Proteomes" id="UP000435304">
    <property type="component" value="Unassembled WGS sequence"/>
</dbReference>
<sequence>MTAVAASDTWRDPDGVRRPAGSVHAWQPGTNQTLCGLALSRSRLQRFAGTDWKDVQPATGGHADAVQEVCRRCAAATGTRRGEKRWQRTNPRP</sequence>
<name>A0A6A9UVA6_9ACTN</name>
<gene>
    <name evidence="2" type="ORF">GC722_11370</name>
</gene>
<evidence type="ECO:0000313" key="2">
    <source>
        <dbReference type="EMBL" id="MVA76618.1"/>
    </source>
</evidence>